<evidence type="ECO:0008006" key="4">
    <source>
        <dbReference type="Google" id="ProtNLM"/>
    </source>
</evidence>
<feature type="region of interest" description="Disordered" evidence="1">
    <location>
        <begin position="86"/>
        <end position="117"/>
    </location>
</feature>
<gene>
    <name evidence="2" type="ORF">OSB04_031622</name>
</gene>
<dbReference type="Proteomes" id="UP001172457">
    <property type="component" value="Chromosome 8"/>
</dbReference>
<name>A0AA38S9B8_9ASTR</name>
<evidence type="ECO:0000256" key="1">
    <source>
        <dbReference type="SAM" id="MobiDB-lite"/>
    </source>
</evidence>
<comment type="caution">
    <text evidence="2">The sequence shown here is derived from an EMBL/GenBank/DDBJ whole genome shotgun (WGS) entry which is preliminary data.</text>
</comment>
<dbReference type="PANTHER" id="PTHR42648">
    <property type="entry name" value="TRANSPOSASE, PUTATIVE-RELATED"/>
    <property type="match status" value="1"/>
</dbReference>
<dbReference type="Gene3D" id="3.30.420.10">
    <property type="entry name" value="Ribonuclease H-like superfamily/Ribonuclease H"/>
    <property type="match status" value="1"/>
</dbReference>
<reference evidence="2" key="1">
    <citation type="submission" date="2023-03" db="EMBL/GenBank/DDBJ databases">
        <title>Chromosome-scale reference genome and RAD-based genetic map of yellow starthistle (Centaurea solstitialis) reveal putative structural variation and QTLs associated with invader traits.</title>
        <authorList>
            <person name="Reatini B."/>
            <person name="Cang F.A."/>
            <person name="Jiang Q."/>
            <person name="Mckibben M.T.W."/>
            <person name="Barker M.S."/>
            <person name="Rieseberg L.H."/>
            <person name="Dlugosch K.M."/>
        </authorList>
    </citation>
    <scope>NUCLEOTIDE SEQUENCE</scope>
    <source>
        <strain evidence="2">CAN-66</strain>
        <tissue evidence="2">Leaf</tissue>
    </source>
</reference>
<evidence type="ECO:0000313" key="3">
    <source>
        <dbReference type="Proteomes" id="UP001172457"/>
    </source>
</evidence>
<organism evidence="2 3">
    <name type="scientific">Centaurea solstitialis</name>
    <name type="common">yellow star-thistle</name>
    <dbReference type="NCBI Taxonomy" id="347529"/>
    <lineage>
        <taxon>Eukaryota</taxon>
        <taxon>Viridiplantae</taxon>
        <taxon>Streptophyta</taxon>
        <taxon>Embryophyta</taxon>
        <taxon>Tracheophyta</taxon>
        <taxon>Spermatophyta</taxon>
        <taxon>Magnoliopsida</taxon>
        <taxon>eudicotyledons</taxon>
        <taxon>Gunneridae</taxon>
        <taxon>Pentapetalae</taxon>
        <taxon>asterids</taxon>
        <taxon>campanulids</taxon>
        <taxon>Asterales</taxon>
        <taxon>Asteraceae</taxon>
        <taxon>Carduoideae</taxon>
        <taxon>Cardueae</taxon>
        <taxon>Centaureinae</taxon>
        <taxon>Centaurea</taxon>
    </lineage>
</organism>
<dbReference type="PANTHER" id="PTHR42648:SF20">
    <property type="entry name" value="RNA-DIRECTED DNA POLYMERASE"/>
    <property type="match status" value="1"/>
</dbReference>
<sequence>MVNCMLNQSGLATTLWGEALLTVCHIHNRITSRVIPTSPYELWKGRKPNLDYFKVWGCIAYYRTPDPKRSKLGPHFFENNFSEDAENSDRTLDTSLPGTSRENSKTPQWVDEPRRSTRVRKEKSLGDDFYSFLVEGSHKKVTREVILSMNIDDEPKTFKEAMSKRDASLWKEAINDEMDSIMGNGTWVLVDLPKGIRPIGSNGSLKESAIQMTKNYLSLNFKMKDLGEVDTILGIKVRRSESKISLGQSHYIENILIKFQHLNIKEFNTPFDSCVKLEKYSSRALAQLEYASAIGCLMYAMHCTRPDIAFVVSRLSQYTRNPGSDHWKAIRRVLGYLIRTSDLELTYKTHPGILKGYSDASWVDN</sequence>
<proteinExistence type="predicted"/>
<dbReference type="GO" id="GO:0003676">
    <property type="term" value="F:nucleic acid binding"/>
    <property type="evidence" value="ECO:0007669"/>
    <property type="project" value="InterPro"/>
</dbReference>
<dbReference type="InterPro" id="IPR039537">
    <property type="entry name" value="Retrotran_Ty1/copia-like"/>
</dbReference>
<evidence type="ECO:0000313" key="2">
    <source>
        <dbReference type="EMBL" id="KAJ9538889.1"/>
    </source>
</evidence>
<dbReference type="AlphaFoldDB" id="A0AA38S9B8"/>
<dbReference type="InterPro" id="IPR036397">
    <property type="entry name" value="RNaseH_sf"/>
</dbReference>
<dbReference type="EMBL" id="JARYMX010000008">
    <property type="protein sequence ID" value="KAJ9538889.1"/>
    <property type="molecule type" value="Genomic_DNA"/>
</dbReference>
<accession>A0AA38S9B8</accession>
<feature type="compositionally biased region" description="Polar residues" evidence="1">
    <location>
        <begin position="93"/>
        <end position="107"/>
    </location>
</feature>
<keyword evidence="3" id="KW-1185">Reference proteome</keyword>
<protein>
    <recommendedName>
        <fullName evidence="4">Reverse transcriptase Ty1/copia-type domain-containing protein</fullName>
    </recommendedName>
</protein>